<comment type="similarity">
    <text evidence="1">Belongs to the universal ribosomal protein uL23 family.</text>
</comment>
<keyword evidence="2 4" id="KW-0689">Ribosomal protein</keyword>
<evidence type="ECO:0000256" key="2">
    <source>
        <dbReference type="ARBA" id="ARBA00022980"/>
    </source>
</evidence>
<dbReference type="GO" id="GO:0003735">
    <property type="term" value="F:structural constituent of ribosome"/>
    <property type="evidence" value="ECO:0007669"/>
    <property type="project" value="InterPro"/>
</dbReference>
<dbReference type="Gene3D" id="3.30.70.330">
    <property type="match status" value="1"/>
</dbReference>
<dbReference type="Pfam" id="PF00276">
    <property type="entry name" value="Ribosomal_L23"/>
    <property type="match status" value="1"/>
</dbReference>
<name>A0A3S8UW10_9FLOR</name>
<evidence type="ECO:0000256" key="1">
    <source>
        <dbReference type="ARBA" id="ARBA00006700"/>
    </source>
</evidence>
<evidence type="ECO:0000313" key="4">
    <source>
        <dbReference type="EMBL" id="AZL88014.1"/>
    </source>
</evidence>
<dbReference type="PANTHER" id="PTHR11620">
    <property type="entry name" value="60S RIBOSOMAL PROTEIN L23A"/>
    <property type="match status" value="1"/>
</dbReference>
<dbReference type="HAMAP" id="MF_01369_B">
    <property type="entry name" value="Ribosomal_uL23_B"/>
    <property type="match status" value="1"/>
</dbReference>
<proteinExistence type="inferred from homology"/>
<organism evidence="4">
    <name type="scientific">Harveyella mirabilis</name>
    <dbReference type="NCBI Taxonomy" id="282355"/>
    <lineage>
        <taxon>Eukaryota</taxon>
        <taxon>Rhodophyta</taxon>
        <taxon>Florideophyceae</taxon>
        <taxon>Rhodymeniophycidae</taxon>
        <taxon>Gigartinales</taxon>
        <taxon>Choreocolacaceae</taxon>
        <taxon>Harveyella</taxon>
    </lineage>
</organism>
<reference evidence="4" key="1">
    <citation type="journal article" date="2018" name="J. Phycol.">
        <title>Molecular phylogenetics supports a clade of red algal parasites retaining native plastids: taxonomy and terminology revised.</title>
        <authorList>
            <person name="Salomaki E.D."/>
            <person name="Lane C.E."/>
        </authorList>
    </citation>
    <scope>NUCLEOTIDE SEQUENCE</scope>
</reference>
<keyword evidence="3" id="KW-0687">Ribonucleoprotein</keyword>
<dbReference type="InterPro" id="IPR012678">
    <property type="entry name" value="Ribosomal_uL23/eL15/eS24_sf"/>
</dbReference>
<accession>A0A3S8UW10</accession>
<dbReference type="GO" id="GO:0006412">
    <property type="term" value="P:translation"/>
    <property type="evidence" value="ECO:0007669"/>
    <property type="project" value="InterPro"/>
</dbReference>
<dbReference type="InterPro" id="IPR013025">
    <property type="entry name" value="Ribosomal_uL23-like"/>
</dbReference>
<dbReference type="AlphaFoldDB" id="A0A3S8UW10"/>
<dbReference type="GO" id="GO:1990904">
    <property type="term" value="C:ribonucleoprotein complex"/>
    <property type="evidence" value="ECO:0007669"/>
    <property type="project" value="UniProtKB-KW"/>
</dbReference>
<keyword evidence="4" id="KW-0934">Plastid</keyword>
<dbReference type="GO" id="GO:0005840">
    <property type="term" value="C:ribosome"/>
    <property type="evidence" value="ECO:0007669"/>
    <property type="project" value="UniProtKB-KW"/>
</dbReference>
<dbReference type="SUPFAM" id="SSF54189">
    <property type="entry name" value="Ribosomal proteins S24e, L23 and L15e"/>
    <property type="match status" value="1"/>
</dbReference>
<evidence type="ECO:0000256" key="3">
    <source>
        <dbReference type="ARBA" id="ARBA00023274"/>
    </source>
</evidence>
<geneLocation type="plastid" evidence="4"/>
<protein>
    <submittedName>
        <fullName evidence="4">Ribosomal protein L23</fullName>
    </submittedName>
</protein>
<dbReference type="InterPro" id="IPR012677">
    <property type="entry name" value="Nucleotide-bd_a/b_plait_sf"/>
</dbReference>
<gene>
    <name evidence="4" type="primary">rpl23</name>
</gene>
<dbReference type="EMBL" id="MK039118">
    <property type="protein sequence ID" value="AZL88014.1"/>
    <property type="molecule type" value="Genomic_DNA"/>
</dbReference>
<sequence>MLKTNQIEKILEIIQQPIITEKTTRNKNIYVFRVKIKSNKKDIKKAIEYIFNVKVKKINTIKSITKTHPINNFKSKIIKYKKAIITLYNNNQINLFINH</sequence>